<dbReference type="EMBL" id="DXDX01000215">
    <property type="protein sequence ID" value="HIY22570.1"/>
    <property type="molecule type" value="Genomic_DNA"/>
</dbReference>
<dbReference type="InterPro" id="IPR000086">
    <property type="entry name" value="NUDIX_hydrolase_dom"/>
</dbReference>
<evidence type="ECO:0000313" key="5">
    <source>
        <dbReference type="Proteomes" id="UP000823868"/>
    </source>
</evidence>
<evidence type="ECO:0000256" key="1">
    <source>
        <dbReference type="ARBA" id="ARBA00001946"/>
    </source>
</evidence>
<reference evidence="4" key="2">
    <citation type="submission" date="2021-04" db="EMBL/GenBank/DDBJ databases">
        <authorList>
            <person name="Gilroy R."/>
        </authorList>
    </citation>
    <scope>NUCLEOTIDE SEQUENCE</scope>
    <source>
        <strain evidence="4">ChiBcec16_6824</strain>
    </source>
</reference>
<proteinExistence type="predicted"/>
<gene>
    <name evidence="4" type="ORF">H9841_11810</name>
</gene>
<reference evidence="4" key="1">
    <citation type="journal article" date="2021" name="PeerJ">
        <title>Extensive microbial diversity within the chicken gut microbiome revealed by metagenomics and culture.</title>
        <authorList>
            <person name="Gilroy R."/>
            <person name="Ravi A."/>
            <person name="Getino M."/>
            <person name="Pursley I."/>
            <person name="Horton D.L."/>
            <person name="Alikhan N.F."/>
            <person name="Baker D."/>
            <person name="Gharbi K."/>
            <person name="Hall N."/>
            <person name="Watson M."/>
            <person name="Adriaenssens E.M."/>
            <person name="Foster-Nyarko E."/>
            <person name="Jarju S."/>
            <person name="Secka A."/>
            <person name="Antonio M."/>
            <person name="Oren A."/>
            <person name="Chaudhuri R.R."/>
            <person name="La Ragione R."/>
            <person name="Hildebrand F."/>
            <person name="Pallen M.J."/>
        </authorList>
    </citation>
    <scope>NUCLEOTIDE SEQUENCE</scope>
    <source>
        <strain evidence="4">ChiBcec16_6824</strain>
    </source>
</reference>
<evidence type="ECO:0000259" key="3">
    <source>
        <dbReference type="PROSITE" id="PS51462"/>
    </source>
</evidence>
<dbReference type="AlphaFoldDB" id="A0A9D1YAL3"/>
<dbReference type="Proteomes" id="UP000823868">
    <property type="component" value="Unassembled WGS sequence"/>
</dbReference>
<dbReference type="GO" id="GO:0016787">
    <property type="term" value="F:hydrolase activity"/>
    <property type="evidence" value="ECO:0007669"/>
    <property type="project" value="UniProtKB-KW"/>
</dbReference>
<comment type="caution">
    <text evidence="4">The sequence shown here is derived from an EMBL/GenBank/DDBJ whole genome shotgun (WGS) entry which is preliminary data.</text>
</comment>
<feature type="domain" description="Nudix hydrolase" evidence="3">
    <location>
        <begin position="39"/>
        <end position="168"/>
    </location>
</feature>
<evidence type="ECO:0000256" key="2">
    <source>
        <dbReference type="ARBA" id="ARBA00022801"/>
    </source>
</evidence>
<dbReference type="SUPFAM" id="SSF55811">
    <property type="entry name" value="Nudix"/>
    <property type="match status" value="1"/>
</dbReference>
<evidence type="ECO:0000313" key="4">
    <source>
        <dbReference type="EMBL" id="HIY22570.1"/>
    </source>
</evidence>
<dbReference type="GO" id="GO:0005829">
    <property type="term" value="C:cytosol"/>
    <property type="evidence" value="ECO:0007669"/>
    <property type="project" value="TreeGrafter"/>
</dbReference>
<dbReference type="PROSITE" id="PS51462">
    <property type="entry name" value="NUDIX"/>
    <property type="match status" value="1"/>
</dbReference>
<dbReference type="PANTHER" id="PTHR11839:SF18">
    <property type="entry name" value="NUDIX HYDROLASE DOMAIN-CONTAINING PROTEIN"/>
    <property type="match status" value="1"/>
</dbReference>
<name>A0A9D1YAL3_9FIRM</name>
<sequence length="178" mass="19922">MELFEKTVSSEIKFKGRIVTVRLDKAELPNGRIASREVVEHPGGVCILPLYDDNTVTVVRQFRYPFQKVVTELPAGKLEYGEDHRLCALRELSEEVGAEAADLTYLGAMYTSPGFSSEVLHMYLARELKEGASHPDEDEFLEGERMPFSQLVEQVMSGEITDGKTIATVLKVKTLLNL</sequence>
<dbReference type="GO" id="GO:0019693">
    <property type="term" value="P:ribose phosphate metabolic process"/>
    <property type="evidence" value="ECO:0007669"/>
    <property type="project" value="TreeGrafter"/>
</dbReference>
<dbReference type="InterPro" id="IPR020084">
    <property type="entry name" value="NUDIX_hydrolase_CS"/>
</dbReference>
<dbReference type="PANTHER" id="PTHR11839">
    <property type="entry name" value="UDP/ADP-SUGAR PYROPHOSPHATASE"/>
    <property type="match status" value="1"/>
</dbReference>
<organism evidence="4 5">
    <name type="scientific">Candidatus Flavonifractor merdigallinarum</name>
    <dbReference type="NCBI Taxonomy" id="2838589"/>
    <lineage>
        <taxon>Bacteria</taxon>
        <taxon>Bacillati</taxon>
        <taxon>Bacillota</taxon>
        <taxon>Clostridia</taxon>
        <taxon>Eubacteriales</taxon>
        <taxon>Oscillospiraceae</taxon>
        <taxon>Flavonifractor</taxon>
    </lineage>
</organism>
<dbReference type="GO" id="GO:0006753">
    <property type="term" value="P:nucleoside phosphate metabolic process"/>
    <property type="evidence" value="ECO:0007669"/>
    <property type="project" value="TreeGrafter"/>
</dbReference>
<dbReference type="Gene3D" id="3.90.79.10">
    <property type="entry name" value="Nucleoside Triphosphate Pyrophosphohydrolase"/>
    <property type="match status" value="1"/>
</dbReference>
<dbReference type="InterPro" id="IPR015797">
    <property type="entry name" value="NUDIX_hydrolase-like_dom_sf"/>
</dbReference>
<comment type="cofactor">
    <cofactor evidence="1">
        <name>Mg(2+)</name>
        <dbReference type="ChEBI" id="CHEBI:18420"/>
    </cofactor>
</comment>
<keyword evidence="2 4" id="KW-0378">Hydrolase</keyword>
<dbReference type="FunFam" id="3.90.79.10:FF:000024">
    <property type="entry name" value="ADP-ribose pyrophosphatase"/>
    <property type="match status" value="1"/>
</dbReference>
<protein>
    <submittedName>
        <fullName evidence="4">NUDIX hydrolase</fullName>
    </submittedName>
</protein>
<dbReference type="PROSITE" id="PS00893">
    <property type="entry name" value="NUDIX_BOX"/>
    <property type="match status" value="1"/>
</dbReference>
<dbReference type="Pfam" id="PF00293">
    <property type="entry name" value="NUDIX"/>
    <property type="match status" value="1"/>
</dbReference>
<accession>A0A9D1YAL3</accession>